<dbReference type="InterPro" id="IPR045136">
    <property type="entry name" value="Iah1-like"/>
</dbReference>
<reference evidence="2" key="1">
    <citation type="journal article" date="2022" name="G3 (Bethesda)">
        <title>High quality genome of the basidiomycete yeast Dioszegia hungarica PDD-24b-2 isolated from cloud water.</title>
        <authorList>
            <person name="Jarrige D."/>
            <person name="Haridas S."/>
            <person name="Bleykasten-Grosshans C."/>
            <person name="Joly M."/>
            <person name="Nadalig T."/>
            <person name="Sancelme M."/>
            <person name="Vuilleumier S."/>
            <person name="Grigoriev I.V."/>
            <person name="Amato P."/>
            <person name="Bringel F."/>
        </authorList>
    </citation>
    <scope>NUCLEOTIDE SEQUENCE</scope>
    <source>
        <strain evidence="2">PDD-24b-2</strain>
    </source>
</reference>
<name>A0AA38H065_9TREE</name>
<feature type="domain" description="SGNH hydrolase-type esterase" evidence="1">
    <location>
        <begin position="12"/>
        <end position="192"/>
    </location>
</feature>
<sequence>MSDPKFTDSTLLFGDSITESCASESLHQRMSKRYSRVLDIINRGFSGYNSRWAIPALKEILAKPESPSQGIRLITVWFGTNDAMLPESHQSVPIGEYKQNMRSIVELVRDRIPNTKIVILTPGPTGNTVNPLRHPDRPLIYATPCEEVAIEVGVPVLNVYDVMVKAAGGATPDKLDPYLYDGVHFSSAGYQRVGRRLPNWDTIGTHYEEQMVAQG</sequence>
<proteinExistence type="predicted"/>
<evidence type="ECO:0000313" key="3">
    <source>
        <dbReference type="Proteomes" id="UP001164286"/>
    </source>
</evidence>
<dbReference type="GO" id="GO:0016787">
    <property type="term" value="F:hydrolase activity"/>
    <property type="evidence" value="ECO:0007669"/>
    <property type="project" value="UniProtKB-KW"/>
</dbReference>
<dbReference type="InterPro" id="IPR013830">
    <property type="entry name" value="SGNH_hydro"/>
</dbReference>
<dbReference type="PANTHER" id="PTHR14209:SF19">
    <property type="entry name" value="ISOAMYL ACETATE-HYDROLYZING ESTERASE 1 HOMOLOG"/>
    <property type="match status" value="1"/>
</dbReference>
<evidence type="ECO:0000313" key="2">
    <source>
        <dbReference type="EMBL" id="KAI9632282.1"/>
    </source>
</evidence>
<comment type="caution">
    <text evidence="2">The sequence shown here is derived from an EMBL/GenBank/DDBJ whole genome shotgun (WGS) entry which is preliminary data.</text>
</comment>
<organism evidence="2 3">
    <name type="scientific">Dioszegia hungarica</name>
    <dbReference type="NCBI Taxonomy" id="4972"/>
    <lineage>
        <taxon>Eukaryota</taxon>
        <taxon>Fungi</taxon>
        <taxon>Dikarya</taxon>
        <taxon>Basidiomycota</taxon>
        <taxon>Agaricomycotina</taxon>
        <taxon>Tremellomycetes</taxon>
        <taxon>Tremellales</taxon>
        <taxon>Bulleribasidiaceae</taxon>
        <taxon>Dioszegia</taxon>
    </lineage>
</organism>
<dbReference type="Gene3D" id="3.40.50.1110">
    <property type="entry name" value="SGNH hydrolase"/>
    <property type="match status" value="1"/>
</dbReference>
<dbReference type="PANTHER" id="PTHR14209">
    <property type="entry name" value="ISOAMYL ACETATE-HYDROLYZING ESTERASE 1"/>
    <property type="match status" value="1"/>
</dbReference>
<dbReference type="CDD" id="cd01838">
    <property type="entry name" value="Isoamyl_acetate_hydrolase_like"/>
    <property type="match status" value="1"/>
</dbReference>
<dbReference type="EMBL" id="JAKWFO010000014">
    <property type="protein sequence ID" value="KAI9632282.1"/>
    <property type="molecule type" value="Genomic_DNA"/>
</dbReference>
<protein>
    <submittedName>
        <fullName evidence="2">SGNH hydrolase-type esterase domain-containing protein</fullName>
    </submittedName>
</protein>
<dbReference type="GeneID" id="77730370"/>
<keyword evidence="3" id="KW-1185">Reference proteome</keyword>
<gene>
    <name evidence="2" type="ORF">MKK02DRAFT_40587</name>
</gene>
<dbReference type="RefSeq" id="XP_052942059.1">
    <property type="nucleotide sequence ID" value="XM_053091165.1"/>
</dbReference>
<evidence type="ECO:0000259" key="1">
    <source>
        <dbReference type="Pfam" id="PF13472"/>
    </source>
</evidence>
<dbReference type="InterPro" id="IPR036514">
    <property type="entry name" value="SGNH_hydro_sf"/>
</dbReference>
<dbReference type="SUPFAM" id="SSF52266">
    <property type="entry name" value="SGNH hydrolase"/>
    <property type="match status" value="1"/>
</dbReference>
<dbReference type="Proteomes" id="UP001164286">
    <property type="component" value="Unassembled WGS sequence"/>
</dbReference>
<accession>A0AA38H065</accession>
<dbReference type="Pfam" id="PF13472">
    <property type="entry name" value="Lipase_GDSL_2"/>
    <property type="match status" value="1"/>
</dbReference>
<dbReference type="AlphaFoldDB" id="A0AA38H065"/>
<keyword evidence="2" id="KW-0378">Hydrolase</keyword>